<dbReference type="Proteomes" id="UP000509667">
    <property type="component" value="Chromosome"/>
</dbReference>
<keyword evidence="2" id="KW-1185">Reference proteome</keyword>
<gene>
    <name evidence="1" type="ORF">HZS55_15730</name>
</gene>
<dbReference type="GeneID" id="56079343"/>
<sequence>MFSTTGKAIQTLRAAAELADERNCPVETVDIGVAYQRALGRIREANLRSMDYDYHVLYELIREAGEIKPGDLHDRYVRVQEKVYTGVTAKPIAERRRRDKLRKLAEYELIEKAANRHQFHRVRDATIVSERVRLPARTVPDE</sequence>
<organism evidence="1 2">
    <name type="scientific">Halosimplex rubrum</name>
    <dbReference type="NCBI Taxonomy" id="869889"/>
    <lineage>
        <taxon>Archaea</taxon>
        <taxon>Methanobacteriati</taxon>
        <taxon>Methanobacteriota</taxon>
        <taxon>Stenosarchaea group</taxon>
        <taxon>Halobacteria</taxon>
        <taxon>Halobacteriales</taxon>
        <taxon>Haloarculaceae</taxon>
        <taxon>Halosimplex</taxon>
    </lineage>
</organism>
<reference evidence="1 2" key="1">
    <citation type="submission" date="2020-07" db="EMBL/GenBank/DDBJ databases">
        <title>Halosimplex pelagicum sp. nov. and Halosimplex rubrum sp. nov., isolated from salted brown alga Laminaria, and emended description of the genus Halosimplex.</title>
        <authorList>
            <person name="Cui H."/>
        </authorList>
    </citation>
    <scope>NUCLEOTIDE SEQUENCE [LARGE SCALE GENOMIC DNA]</scope>
    <source>
        <strain evidence="1 2">R27</strain>
    </source>
</reference>
<name>A0A7D5T172_9EURY</name>
<dbReference type="KEGG" id="hrr:HZS55_15730"/>
<dbReference type="OrthoDB" id="270161at2157"/>
<dbReference type="AlphaFoldDB" id="A0A7D5T172"/>
<evidence type="ECO:0000313" key="1">
    <source>
        <dbReference type="EMBL" id="QLH78648.1"/>
    </source>
</evidence>
<dbReference type="EMBL" id="CP058910">
    <property type="protein sequence ID" value="QLH78648.1"/>
    <property type="molecule type" value="Genomic_DNA"/>
</dbReference>
<accession>A0A7D5T172</accession>
<protein>
    <submittedName>
        <fullName evidence="1">Uncharacterized protein</fullName>
    </submittedName>
</protein>
<proteinExistence type="predicted"/>
<evidence type="ECO:0000313" key="2">
    <source>
        <dbReference type="Proteomes" id="UP000509667"/>
    </source>
</evidence>
<dbReference type="RefSeq" id="WP_179908527.1">
    <property type="nucleotide sequence ID" value="NZ_CP058910.1"/>
</dbReference>